<evidence type="ECO:0000313" key="4">
    <source>
        <dbReference type="EMBL" id="AAP33288.1"/>
    </source>
</evidence>
<dbReference type="InterPro" id="IPR002645">
    <property type="entry name" value="STAS_dom"/>
</dbReference>
<dbReference type="CDD" id="cd07043">
    <property type="entry name" value="STAS_anti-anti-sigma_factors"/>
    <property type="match status" value="1"/>
</dbReference>
<reference evidence="4" key="1">
    <citation type="journal article" date="2003" name="Appl. Environ. Microbiol.">
        <title>A census of rRNA genes and linked genomic sequences within a soil metagenomic library.</title>
        <authorList>
            <person name="Liles M.R."/>
            <person name="Manske B.F."/>
            <person name="Bintrim S.B."/>
            <person name="Handelsman J."/>
            <person name="Goodman R.M."/>
        </authorList>
    </citation>
    <scope>NUCLEOTIDE SEQUENCE</scope>
</reference>
<dbReference type="GO" id="GO:0043856">
    <property type="term" value="F:anti-sigma factor antagonist activity"/>
    <property type="evidence" value="ECO:0007669"/>
    <property type="project" value="InterPro"/>
</dbReference>
<sequence>MNRPHSIKISMRRVAEATVLDLEGEIDVSTATIFRSKLFETLTQTSRLALNMSGVRYVDSAGIATLVEIQMKAQQLEKSLALFGLSTRVHDVLKLTRLLRYFQIFDNEEQVIAEHNPSHG</sequence>
<feature type="domain" description="STAS" evidence="3">
    <location>
        <begin position="7"/>
        <end position="115"/>
    </location>
</feature>
<dbReference type="InterPro" id="IPR003658">
    <property type="entry name" value="Anti-sigma_ant"/>
</dbReference>
<dbReference type="Pfam" id="PF01740">
    <property type="entry name" value="STAS"/>
    <property type="match status" value="1"/>
</dbReference>
<evidence type="ECO:0000259" key="3">
    <source>
        <dbReference type="PROSITE" id="PS50801"/>
    </source>
</evidence>
<evidence type="ECO:0000256" key="1">
    <source>
        <dbReference type="ARBA" id="ARBA00009013"/>
    </source>
</evidence>
<evidence type="ECO:0000256" key="2">
    <source>
        <dbReference type="RuleBase" id="RU003749"/>
    </source>
</evidence>
<dbReference type="NCBIfam" id="TIGR00377">
    <property type="entry name" value="ant_ant_sig"/>
    <property type="match status" value="1"/>
</dbReference>
<proteinExistence type="inferred from homology"/>
<dbReference type="Gene3D" id="3.30.750.24">
    <property type="entry name" value="STAS domain"/>
    <property type="match status" value="1"/>
</dbReference>
<dbReference type="AlphaFoldDB" id="Q83WI0"/>
<dbReference type="EMBL" id="AY214600">
    <property type="protein sequence ID" value="AAP33288.1"/>
    <property type="molecule type" value="Genomic_DNA"/>
</dbReference>
<accession>Q83WI0</accession>
<dbReference type="InterPro" id="IPR036513">
    <property type="entry name" value="STAS_dom_sf"/>
</dbReference>
<dbReference type="PROSITE" id="PS50801">
    <property type="entry name" value="STAS"/>
    <property type="match status" value="1"/>
</dbReference>
<organism evidence="4">
    <name type="scientific">uncultured Acidobacterium sp</name>
    <dbReference type="NCBI Taxonomy" id="114706"/>
    <lineage>
        <taxon>Bacteria</taxon>
        <taxon>Pseudomonadati</taxon>
        <taxon>Acidobacteriota</taxon>
        <taxon>Terriglobia</taxon>
        <taxon>Terriglobales</taxon>
        <taxon>Acidobacteriaceae</taxon>
        <taxon>Acidobacterium</taxon>
        <taxon>environmental samples</taxon>
    </lineage>
</organism>
<name>Q83WI0_9BACT</name>
<comment type="similarity">
    <text evidence="1 2">Belongs to the anti-sigma-factor antagonist family.</text>
</comment>
<dbReference type="PANTHER" id="PTHR33495">
    <property type="entry name" value="ANTI-SIGMA FACTOR ANTAGONIST TM_1081-RELATED-RELATED"/>
    <property type="match status" value="1"/>
</dbReference>
<dbReference type="SUPFAM" id="SSF52091">
    <property type="entry name" value="SpoIIaa-like"/>
    <property type="match status" value="1"/>
</dbReference>
<protein>
    <recommendedName>
        <fullName evidence="2">Anti-sigma factor antagonist</fullName>
    </recommendedName>
</protein>
<gene>
    <name evidence="4" type="primary">p17f9orf22</name>
</gene>